<protein>
    <submittedName>
        <fullName evidence="1">Uncharacterized protein</fullName>
    </submittedName>
</protein>
<dbReference type="Proteomes" id="UP000236161">
    <property type="component" value="Unassembled WGS sequence"/>
</dbReference>
<name>A0A2I0AL91_9ASPA</name>
<evidence type="ECO:0000313" key="1">
    <source>
        <dbReference type="EMBL" id="PKA56310.1"/>
    </source>
</evidence>
<dbReference type="EMBL" id="KZ451974">
    <property type="protein sequence ID" value="PKA56310.1"/>
    <property type="molecule type" value="Genomic_DNA"/>
</dbReference>
<accession>A0A2I0AL91</accession>
<proteinExistence type="predicted"/>
<dbReference type="AlphaFoldDB" id="A0A2I0AL91"/>
<reference evidence="1 2" key="1">
    <citation type="journal article" date="2017" name="Nature">
        <title>The Apostasia genome and the evolution of orchids.</title>
        <authorList>
            <person name="Zhang G.Q."/>
            <person name="Liu K.W."/>
            <person name="Li Z."/>
            <person name="Lohaus R."/>
            <person name="Hsiao Y.Y."/>
            <person name="Niu S.C."/>
            <person name="Wang J.Y."/>
            <person name="Lin Y.C."/>
            <person name="Xu Q."/>
            <person name="Chen L.J."/>
            <person name="Yoshida K."/>
            <person name="Fujiwara S."/>
            <person name="Wang Z.W."/>
            <person name="Zhang Y.Q."/>
            <person name="Mitsuda N."/>
            <person name="Wang M."/>
            <person name="Liu G.H."/>
            <person name="Pecoraro L."/>
            <person name="Huang H.X."/>
            <person name="Xiao X.J."/>
            <person name="Lin M."/>
            <person name="Wu X.Y."/>
            <person name="Wu W.L."/>
            <person name="Chen Y.Y."/>
            <person name="Chang S.B."/>
            <person name="Sakamoto S."/>
            <person name="Ohme-Takagi M."/>
            <person name="Yagi M."/>
            <person name="Zeng S.J."/>
            <person name="Shen C.Y."/>
            <person name="Yeh C.M."/>
            <person name="Luo Y.B."/>
            <person name="Tsai W.C."/>
            <person name="Van de Peer Y."/>
            <person name="Liu Z.J."/>
        </authorList>
    </citation>
    <scope>NUCLEOTIDE SEQUENCE [LARGE SCALE GENOMIC DNA]</scope>
    <source>
        <strain evidence="2">cv. Shenzhen</strain>
        <tissue evidence="1">Stem</tissue>
    </source>
</reference>
<keyword evidence="2" id="KW-1185">Reference proteome</keyword>
<sequence>MYIIEDIFSILKNKGFIQHRGEQQPLQPSKESTNYCKFHQRYGHLLHECRSFRALANEYIKKGFLTGYKKVEELPSKSMQALFP</sequence>
<gene>
    <name evidence="1" type="ORF">AXF42_Ash011240</name>
</gene>
<organism evidence="1 2">
    <name type="scientific">Apostasia shenzhenica</name>
    <dbReference type="NCBI Taxonomy" id="1088818"/>
    <lineage>
        <taxon>Eukaryota</taxon>
        <taxon>Viridiplantae</taxon>
        <taxon>Streptophyta</taxon>
        <taxon>Embryophyta</taxon>
        <taxon>Tracheophyta</taxon>
        <taxon>Spermatophyta</taxon>
        <taxon>Magnoliopsida</taxon>
        <taxon>Liliopsida</taxon>
        <taxon>Asparagales</taxon>
        <taxon>Orchidaceae</taxon>
        <taxon>Apostasioideae</taxon>
        <taxon>Apostasia</taxon>
    </lineage>
</organism>
<dbReference type="OrthoDB" id="2919534at2759"/>
<evidence type="ECO:0000313" key="2">
    <source>
        <dbReference type="Proteomes" id="UP000236161"/>
    </source>
</evidence>